<keyword evidence="1" id="KW-0805">Transcription regulation</keyword>
<dbReference type="Pfam" id="PF12833">
    <property type="entry name" value="HTH_18"/>
    <property type="match status" value="1"/>
</dbReference>
<accession>A0ABQ2JXV2</accession>
<dbReference type="PROSITE" id="PS01124">
    <property type="entry name" value="HTH_ARAC_FAMILY_2"/>
    <property type="match status" value="1"/>
</dbReference>
<dbReference type="SUPFAM" id="SSF46689">
    <property type="entry name" value="Homeodomain-like"/>
    <property type="match status" value="1"/>
</dbReference>
<evidence type="ECO:0000259" key="3">
    <source>
        <dbReference type="PROSITE" id="PS01124"/>
    </source>
</evidence>
<dbReference type="InterPro" id="IPR009057">
    <property type="entry name" value="Homeodomain-like_sf"/>
</dbReference>
<dbReference type="EMBL" id="BMLK01000032">
    <property type="protein sequence ID" value="GGN60646.1"/>
    <property type="molecule type" value="Genomic_DNA"/>
</dbReference>
<comment type="caution">
    <text evidence="4">The sequence shown here is derived from an EMBL/GenBank/DDBJ whole genome shotgun (WGS) entry which is preliminary data.</text>
</comment>
<evidence type="ECO:0000256" key="2">
    <source>
        <dbReference type="ARBA" id="ARBA00023163"/>
    </source>
</evidence>
<feature type="domain" description="HTH araC/xylS-type" evidence="3">
    <location>
        <begin position="1"/>
        <end position="59"/>
    </location>
</feature>
<keyword evidence="5" id="KW-1185">Reference proteome</keyword>
<evidence type="ECO:0000313" key="4">
    <source>
        <dbReference type="EMBL" id="GGN60646.1"/>
    </source>
</evidence>
<dbReference type="InterPro" id="IPR018060">
    <property type="entry name" value="HTH_AraC"/>
</dbReference>
<reference evidence="5" key="1">
    <citation type="journal article" date="2019" name="Int. J. Syst. Evol. Microbiol.">
        <title>The Global Catalogue of Microorganisms (GCM) 10K type strain sequencing project: providing services to taxonomists for standard genome sequencing and annotation.</title>
        <authorList>
            <consortium name="The Broad Institute Genomics Platform"/>
            <consortium name="The Broad Institute Genome Sequencing Center for Infectious Disease"/>
            <person name="Wu L."/>
            <person name="Ma J."/>
        </authorList>
    </citation>
    <scope>NUCLEOTIDE SEQUENCE [LARGE SCALE GENOMIC DNA]</scope>
    <source>
        <strain evidence="5">CGMCC 1.6784</strain>
    </source>
</reference>
<gene>
    <name evidence="4" type="ORF">GCM10011349_42470</name>
</gene>
<dbReference type="Gene3D" id="1.10.10.60">
    <property type="entry name" value="Homeodomain-like"/>
    <property type="match status" value="1"/>
</dbReference>
<evidence type="ECO:0000256" key="1">
    <source>
        <dbReference type="ARBA" id="ARBA00023015"/>
    </source>
</evidence>
<organism evidence="4 5">
    <name type="scientific">Novosphingobium indicum</name>
    <dbReference type="NCBI Taxonomy" id="462949"/>
    <lineage>
        <taxon>Bacteria</taxon>
        <taxon>Pseudomonadati</taxon>
        <taxon>Pseudomonadota</taxon>
        <taxon>Alphaproteobacteria</taxon>
        <taxon>Sphingomonadales</taxon>
        <taxon>Sphingomonadaceae</taxon>
        <taxon>Novosphingobium</taxon>
    </lineage>
</organism>
<protein>
    <recommendedName>
        <fullName evidence="3">HTH araC/xylS-type domain-containing protein</fullName>
    </recommendedName>
</protein>
<evidence type="ECO:0000313" key="5">
    <source>
        <dbReference type="Proteomes" id="UP000605099"/>
    </source>
</evidence>
<name>A0ABQ2JXV2_9SPHN</name>
<dbReference type="Proteomes" id="UP000605099">
    <property type="component" value="Unassembled WGS sequence"/>
</dbReference>
<keyword evidence="2" id="KW-0804">Transcription</keyword>
<proteinExistence type="predicted"/>
<sequence length="59" mass="6579">MPPLTYLSRWRVQLAIRDSRDGQEAPAVLARKLCFSSESTFSNAFKRETGIAPTHTGGR</sequence>